<evidence type="ECO:0000313" key="3">
    <source>
        <dbReference type="EMBL" id="GAA3555654.1"/>
    </source>
</evidence>
<evidence type="ECO:0000256" key="1">
    <source>
        <dbReference type="SAM" id="MobiDB-lite"/>
    </source>
</evidence>
<feature type="transmembrane region" description="Helical" evidence="2">
    <location>
        <begin position="98"/>
        <end position="118"/>
    </location>
</feature>
<evidence type="ECO:0000256" key="2">
    <source>
        <dbReference type="SAM" id="Phobius"/>
    </source>
</evidence>
<reference evidence="4" key="1">
    <citation type="journal article" date="2019" name="Int. J. Syst. Evol. Microbiol.">
        <title>The Global Catalogue of Microorganisms (GCM) 10K type strain sequencing project: providing services to taxonomists for standard genome sequencing and annotation.</title>
        <authorList>
            <consortium name="The Broad Institute Genomics Platform"/>
            <consortium name="The Broad Institute Genome Sequencing Center for Infectious Disease"/>
            <person name="Wu L."/>
            <person name="Ma J."/>
        </authorList>
    </citation>
    <scope>NUCLEOTIDE SEQUENCE [LARGE SCALE GENOMIC DNA]</scope>
    <source>
        <strain evidence="4">JCM 17326</strain>
    </source>
</reference>
<keyword evidence="2" id="KW-1133">Transmembrane helix</keyword>
<proteinExistence type="predicted"/>
<feature type="transmembrane region" description="Helical" evidence="2">
    <location>
        <begin position="138"/>
        <end position="161"/>
    </location>
</feature>
<protein>
    <submittedName>
        <fullName evidence="3">Uncharacterized protein</fullName>
    </submittedName>
</protein>
<sequence length="202" mass="20860">MAGSGRGRPVGLVLLALGPVLVAAYAAVNRVAIQLAAAAQVKGPEWGGRRVGSDGLTSLGVDTWRAVWWSAAFLGAVAVAFVVIGAHLRRSSRGRTPLLVLSGVLIVPYAVVILLAYLNPVRLLGEFYDAPDFSDGIPSWQGAAFLLLIAAGLAQAVGFSITAGEGKRRPPPAEARTRAPAGERPGEQEQAGEAASDASEAR</sequence>
<accession>A0ABP6WTH1</accession>
<organism evidence="3 4">
    <name type="scientific">Nonomuraea rosea</name>
    <dbReference type="NCBI Taxonomy" id="638574"/>
    <lineage>
        <taxon>Bacteria</taxon>
        <taxon>Bacillati</taxon>
        <taxon>Actinomycetota</taxon>
        <taxon>Actinomycetes</taxon>
        <taxon>Streptosporangiales</taxon>
        <taxon>Streptosporangiaceae</taxon>
        <taxon>Nonomuraea</taxon>
    </lineage>
</organism>
<dbReference type="EMBL" id="BAABDQ010000007">
    <property type="protein sequence ID" value="GAA3555654.1"/>
    <property type="molecule type" value="Genomic_DNA"/>
</dbReference>
<dbReference type="Proteomes" id="UP001500630">
    <property type="component" value="Unassembled WGS sequence"/>
</dbReference>
<feature type="region of interest" description="Disordered" evidence="1">
    <location>
        <begin position="163"/>
        <end position="202"/>
    </location>
</feature>
<comment type="caution">
    <text evidence="3">The sequence shown here is derived from an EMBL/GenBank/DDBJ whole genome shotgun (WGS) entry which is preliminary data.</text>
</comment>
<evidence type="ECO:0000313" key="4">
    <source>
        <dbReference type="Proteomes" id="UP001500630"/>
    </source>
</evidence>
<dbReference type="RefSeq" id="WP_345563736.1">
    <property type="nucleotide sequence ID" value="NZ_BAABDQ010000007.1"/>
</dbReference>
<keyword evidence="4" id="KW-1185">Reference proteome</keyword>
<feature type="transmembrane region" description="Helical" evidence="2">
    <location>
        <begin position="66"/>
        <end position="86"/>
    </location>
</feature>
<keyword evidence="2" id="KW-0812">Transmembrane</keyword>
<keyword evidence="2" id="KW-0472">Membrane</keyword>
<gene>
    <name evidence="3" type="ORF">GCM10022419_040100</name>
</gene>
<name>A0ABP6WTH1_9ACTN</name>